<accession>A0A9P8ETE9</accession>
<sequence length="134" mass="15210">MSSIFLTPFFVAASIINSVFSLTIWAALQLRGSDWWIVFLVALIMGVLYQVDYLRRKRPGYHAEHRGPIELRLRNLYGLSASNYMHGTSSDGIDRSSIRIDQHQRENPFDTPIVRPETAHTRVRPTSATPAALL</sequence>
<gene>
    <name evidence="3" type="ORF">KCU76_g2707</name>
</gene>
<keyword evidence="2" id="KW-0472">Membrane</keyword>
<reference evidence="3" key="2">
    <citation type="submission" date="2021-08" db="EMBL/GenBank/DDBJ databases">
        <authorList>
            <person name="Gostincar C."/>
            <person name="Sun X."/>
            <person name="Song Z."/>
            <person name="Gunde-Cimerman N."/>
        </authorList>
    </citation>
    <scope>NUCLEOTIDE SEQUENCE</scope>
    <source>
        <strain evidence="3">EXF-9911</strain>
    </source>
</reference>
<proteinExistence type="predicted"/>
<feature type="transmembrane region" description="Helical" evidence="2">
    <location>
        <begin position="7"/>
        <end position="28"/>
    </location>
</feature>
<feature type="transmembrane region" description="Helical" evidence="2">
    <location>
        <begin position="34"/>
        <end position="51"/>
    </location>
</feature>
<comment type="caution">
    <text evidence="3">The sequence shown here is derived from an EMBL/GenBank/DDBJ whole genome shotgun (WGS) entry which is preliminary data.</text>
</comment>
<evidence type="ECO:0000256" key="1">
    <source>
        <dbReference type="SAM" id="MobiDB-lite"/>
    </source>
</evidence>
<dbReference type="OrthoDB" id="3924794at2759"/>
<dbReference type="Proteomes" id="UP000779574">
    <property type="component" value="Unassembled WGS sequence"/>
</dbReference>
<feature type="non-terminal residue" evidence="3">
    <location>
        <position position="1"/>
    </location>
</feature>
<feature type="compositionally biased region" description="Polar residues" evidence="1">
    <location>
        <begin position="124"/>
        <end position="134"/>
    </location>
</feature>
<dbReference type="AlphaFoldDB" id="A0A9P8ETE9"/>
<feature type="region of interest" description="Disordered" evidence="1">
    <location>
        <begin position="108"/>
        <end position="134"/>
    </location>
</feature>
<organism evidence="3 4">
    <name type="scientific">Aureobasidium melanogenum</name>
    <name type="common">Aureobasidium pullulans var. melanogenum</name>
    <dbReference type="NCBI Taxonomy" id="46634"/>
    <lineage>
        <taxon>Eukaryota</taxon>
        <taxon>Fungi</taxon>
        <taxon>Dikarya</taxon>
        <taxon>Ascomycota</taxon>
        <taxon>Pezizomycotina</taxon>
        <taxon>Dothideomycetes</taxon>
        <taxon>Dothideomycetidae</taxon>
        <taxon>Dothideales</taxon>
        <taxon>Saccotheciaceae</taxon>
        <taxon>Aureobasidium</taxon>
    </lineage>
</organism>
<evidence type="ECO:0000313" key="3">
    <source>
        <dbReference type="EMBL" id="KAG9697825.1"/>
    </source>
</evidence>
<protein>
    <submittedName>
        <fullName evidence="3">Uncharacterized protein</fullName>
    </submittedName>
</protein>
<keyword evidence="2" id="KW-1133">Transmembrane helix</keyword>
<evidence type="ECO:0000256" key="2">
    <source>
        <dbReference type="SAM" id="Phobius"/>
    </source>
</evidence>
<reference evidence="3" key="1">
    <citation type="journal article" date="2021" name="J Fungi (Basel)">
        <title>Virulence traits and population genomics of the black yeast Aureobasidium melanogenum.</title>
        <authorList>
            <person name="Cernosa A."/>
            <person name="Sun X."/>
            <person name="Gostincar C."/>
            <person name="Fang C."/>
            <person name="Gunde-Cimerman N."/>
            <person name="Song Z."/>
        </authorList>
    </citation>
    <scope>NUCLEOTIDE SEQUENCE</scope>
    <source>
        <strain evidence="3">EXF-9911</strain>
    </source>
</reference>
<keyword evidence="2" id="KW-0812">Transmembrane</keyword>
<name>A0A9P8ETE9_AURME</name>
<dbReference type="EMBL" id="JAHFXF010000067">
    <property type="protein sequence ID" value="KAG9697825.1"/>
    <property type="molecule type" value="Genomic_DNA"/>
</dbReference>
<evidence type="ECO:0000313" key="4">
    <source>
        <dbReference type="Proteomes" id="UP000779574"/>
    </source>
</evidence>